<proteinExistence type="predicted"/>
<dbReference type="EMBL" id="CP010586">
    <property type="protein sequence ID" value="AKP75261.1"/>
    <property type="molecule type" value="Genomic_DNA"/>
</dbReference>
<dbReference type="Proteomes" id="UP000036410">
    <property type="component" value="Chromosome"/>
</dbReference>
<evidence type="ECO:0000313" key="1">
    <source>
        <dbReference type="EMBL" id="AKP75261.1"/>
    </source>
</evidence>
<dbReference type="AlphaFoldDB" id="A0A806TBK2"/>
<evidence type="ECO:0000313" key="2">
    <source>
        <dbReference type="Proteomes" id="UP000036410"/>
    </source>
</evidence>
<protein>
    <submittedName>
        <fullName evidence="1">Uncharacterized protein</fullName>
    </submittedName>
</protein>
<accession>A0A806TBK2</accession>
<name>A0A806TBK2_PRIMG</name>
<sequence>MKNKYEVINDKISVIYAYDSKGTAYKIKVDTSDIERIASEFKRINVYRQDKKLVANGYVRGKDSKTTKRLHRFIMDAKQNELVQLVNPEKDPLDMCKDNLIKITRGKKETSKLTRKPQVQAEETLEISESKKDLDKLDISFKPLSSTLILSIGSSKVELKKDEAENLKKALAKMVF</sequence>
<dbReference type="RefSeq" id="WP_049162696.1">
    <property type="nucleotide sequence ID" value="NZ_CP010586.1"/>
</dbReference>
<gene>
    <name evidence="1" type="ORF">AS52_00240</name>
</gene>
<reference evidence="1 2" key="1">
    <citation type="submission" date="2015-01" db="EMBL/GenBank/DDBJ databases">
        <title>Genome sequence of bacillus megaterium Q3.</title>
        <authorList>
            <person name="Wang Y."/>
            <person name="Luo K."/>
            <person name="Bai L."/>
            <person name="Luo F."/>
        </authorList>
    </citation>
    <scope>NUCLEOTIDE SEQUENCE [LARGE SCALE GENOMIC DNA]</scope>
    <source>
        <strain evidence="1 2">Q3</strain>
    </source>
</reference>
<organism evidence="1 2">
    <name type="scientific">Priestia megaterium Q3</name>
    <dbReference type="NCBI Taxonomy" id="1452722"/>
    <lineage>
        <taxon>Bacteria</taxon>
        <taxon>Bacillati</taxon>
        <taxon>Bacillota</taxon>
        <taxon>Bacilli</taxon>
        <taxon>Bacillales</taxon>
        <taxon>Bacillaceae</taxon>
        <taxon>Priestia</taxon>
    </lineage>
</organism>